<keyword evidence="11" id="KW-0732">Signal</keyword>
<feature type="domain" description="Alpha-D-phosphohexomutase alpha/beta/alpha" evidence="12">
    <location>
        <begin position="163"/>
        <end position="215"/>
    </location>
</feature>
<evidence type="ECO:0000256" key="10">
    <source>
        <dbReference type="ARBA" id="ARBA00032065"/>
    </source>
</evidence>
<comment type="pathway">
    <text evidence="3">Nucleotide-sugar biosynthesis; UDP-N-acetyl-alpha-D-glucosamine biosynthesis; N-acetyl-alpha-D-glucosamine 1-phosphate from alpha-D-glucosamine 6-phosphate (route I): step 2/2.</text>
</comment>
<protein>
    <recommendedName>
        <fullName evidence="5">phosphoacetylglucosamine mutase</fullName>
        <ecNumber evidence="5">5.4.2.3</ecNumber>
    </recommendedName>
    <alternativeName>
        <fullName evidence="10">Acetylglucosamine phosphomutase</fullName>
    </alternativeName>
    <alternativeName>
        <fullName evidence="9">N-acetylglucosamine-phosphate mutase</fullName>
    </alternativeName>
</protein>
<keyword evidence="14" id="KW-1185">Reference proteome</keyword>
<keyword evidence="8" id="KW-0413">Isomerase</keyword>
<gene>
    <name evidence="13" type="ORF">NQ315_011856</name>
</gene>
<dbReference type="Gene3D" id="3.40.120.10">
    <property type="entry name" value="Alpha-D-Glucose-1,6-Bisphosphate, subunit A, domain 3"/>
    <property type="match status" value="1"/>
</dbReference>
<dbReference type="GO" id="GO:0006048">
    <property type="term" value="P:UDP-N-acetylglucosamine biosynthetic process"/>
    <property type="evidence" value="ECO:0007669"/>
    <property type="project" value="TreeGrafter"/>
</dbReference>
<feature type="chain" id="PRO_5043720578" description="phosphoacetylglucosamine mutase" evidence="11">
    <location>
        <begin position="23"/>
        <end position="269"/>
    </location>
</feature>
<feature type="signal peptide" evidence="11">
    <location>
        <begin position="1"/>
        <end position="22"/>
    </location>
</feature>
<dbReference type="GO" id="GO:0004610">
    <property type="term" value="F:phosphoacetylglucosamine mutase activity"/>
    <property type="evidence" value="ECO:0007669"/>
    <property type="project" value="UniProtKB-EC"/>
</dbReference>
<evidence type="ECO:0000256" key="6">
    <source>
        <dbReference type="ARBA" id="ARBA00022723"/>
    </source>
</evidence>
<comment type="cofactor">
    <cofactor evidence="2">
        <name>Mg(2+)</name>
        <dbReference type="ChEBI" id="CHEBI:18420"/>
    </cofactor>
</comment>
<keyword evidence="7" id="KW-0460">Magnesium</keyword>
<evidence type="ECO:0000256" key="5">
    <source>
        <dbReference type="ARBA" id="ARBA00012731"/>
    </source>
</evidence>
<evidence type="ECO:0000313" key="14">
    <source>
        <dbReference type="Proteomes" id="UP001159042"/>
    </source>
</evidence>
<sequence>MAPGVILVRCALLLMLLPLCRARSKSESPAANNFQVVFINMANNSYRTVYAFAREMYPKTVKTDIQYGTAGFRTRATNLEYVMYRMGLLAVLRARYKKAVIGVMITASHNPEPDNGVKLVDPHGEMLEQSWEAWATKFANVADNKLEDTINELIKEYNITNMNDRVEILVGKDTRPSSPHLAKSVMDGVLALSGKPIDFGIVTTPQLHYFVVCRNTRGVYGHPSEDGYYKKLTTAFKKIRGSNFTNGNYTNRLAYDGANGVGAKKGQVP</sequence>
<dbReference type="EMBL" id="JANEYG010000015">
    <property type="protein sequence ID" value="KAJ8920195.1"/>
    <property type="molecule type" value="Genomic_DNA"/>
</dbReference>
<comment type="caution">
    <text evidence="13">The sequence shown here is derived from an EMBL/GenBank/DDBJ whole genome shotgun (WGS) entry which is preliminary data.</text>
</comment>
<evidence type="ECO:0000256" key="2">
    <source>
        <dbReference type="ARBA" id="ARBA00001946"/>
    </source>
</evidence>
<dbReference type="InterPro" id="IPR016055">
    <property type="entry name" value="A-D-PHexomutase_a/b/a-I/II/III"/>
</dbReference>
<organism evidence="13 14">
    <name type="scientific">Exocentrus adspersus</name>
    <dbReference type="NCBI Taxonomy" id="1586481"/>
    <lineage>
        <taxon>Eukaryota</taxon>
        <taxon>Metazoa</taxon>
        <taxon>Ecdysozoa</taxon>
        <taxon>Arthropoda</taxon>
        <taxon>Hexapoda</taxon>
        <taxon>Insecta</taxon>
        <taxon>Pterygota</taxon>
        <taxon>Neoptera</taxon>
        <taxon>Endopterygota</taxon>
        <taxon>Coleoptera</taxon>
        <taxon>Polyphaga</taxon>
        <taxon>Cucujiformia</taxon>
        <taxon>Chrysomeloidea</taxon>
        <taxon>Cerambycidae</taxon>
        <taxon>Lamiinae</taxon>
        <taxon>Acanthocinini</taxon>
        <taxon>Exocentrus</taxon>
    </lineage>
</organism>
<dbReference type="FunFam" id="3.40.120.10:FF:000013">
    <property type="entry name" value="Phosphoacetylglucosamine mutase"/>
    <property type="match status" value="1"/>
</dbReference>
<dbReference type="Pfam" id="PF02878">
    <property type="entry name" value="PGM_PMM_I"/>
    <property type="match status" value="2"/>
</dbReference>
<evidence type="ECO:0000256" key="3">
    <source>
        <dbReference type="ARBA" id="ARBA00004865"/>
    </source>
</evidence>
<dbReference type="InterPro" id="IPR016066">
    <property type="entry name" value="A-D-PHexomutase_CS"/>
</dbReference>
<evidence type="ECO:0000259" key="12">
    <source>
        <dbReference type="Pfam" id="PF02878"/>
    </source>
</evidence>
<dbReference type="EC" id="5.4.2.3" evidence="5"/>
<reference evidence="13 14" key="1">
    <citation type="journal article" date="2023" name="Insect Mol. Biol.">
        <title>Genome sequencing provides insights into the evolution of gene families encoding plant cell wall-degrading enzymes in longhorned beetles.</title>
        <authorList>
            <person name="Shin N.R."/>
            <person name="Okamura Y."/>
            <person name="Kirsch R."/>
            <person name="Pauchet Y."/>
        </authorList>
    </citation>
    <scope>NUCLEOTIDE SEQUENCE [LARGE SCALE GENOMIC DNA]</scope>
    <source>
        <strain evidence="13">EAD_L_NR</strain>
    </source>
</reference>
<keyword evidence="6" id="KW-0479">Metal-binding</keyword>
<evidence type="ECO:0000256" key="8">
    <source>
        <dbReference type="ARBA" id="ARBA00023235"/>
    </source>
</evidence>
<dbReference type="AlphaFoldDB" id="A0AAV8W2C3"/>
<dbReference type="Proteomes" id="UP001159042">
    <property type="component" value="Unassembled WGS sequence"/>
</dbReference>
<comment type="similarity">
    <text evidence="4">Belongs to the phosphohexose mutase family.</text>
</comment>
<evidence type="ECO:0000256" key="1">
    <source>
        <dbReference type="ARBA" id="ARBA00000558"/>
    </source>
</evidence>
<evidence type="ECO:0000256" key="7">
    <source>
        <dbReference type="ARBA" id="ARBA00022842"/>
    </source>
</evidence>
<dbReference type="InterPro" id="IPR005844">
    <property type="entry name" value="A-D-PHexomutase_a/b/a-I"/>
</dbReference>
<dbReference type="GO" id="GO:0005975">
    <property type="term" value="P:carbohydrate metabolic process"/>
    <property type="evidence" value="ECO:0007669"/>
    <property type="project" value="InterPro"/>
</dbReference>
<evidence type="ECO:0000256" key="11">
    <source>
        <dbReference type="SAM" id="SignalP"/>
    </source>
</evidence>
<evidence type="ECO:0000313" key="13">
    <source>
        <dbReference type="EMBL" id="KAJ8920195.1"/>
    </source>
</evidence>
<dbReference type="PANTHER" id="PTHR45955:SF1">
    <property type="entry name" value="PHOSPHOACETYLGLUCOSAMINE MUTASE"/>
    <property type="match status" value="1"/>
</dbReference>
<proteinExistence type="inferred from homology"/>
<dbReference type="SUPFAM" id="SSF53738">
    <property type="entry name" value="Phosphoglucomutase, first 3 domains"/>
    <property type="match status" value="2"/>
</dbReference>
<dbReference type="PROSITE" id="PS00710">
    <property type="entry name" value="PGM_PMM"/>
    <property type="match status" value="1"/>
</dbReference>
<feature type="domain" description="Alpha-D-phosphohexomutase alpha/beta/alpha" evidence="12">
    <location>
        <begin position="94"/>
        <end position="133"/>
    </location>
</feature>
<name>A0AAV8W2C3_9CUCU</name>
<evidence type="ECO:0000256" key="9">
    <source>
        <dbReference type="ARBA" id="ARBA00031926"/>
    </source>
</evidence>
<evidence type="ECO:0000256" key="4">
    <source>
        <dbReference type="ARBA" id="ARBA00010231"/>
    </source>
</evidence>
<dbReference type="PANTHER" id="PTHR45955">
    <property type="entry name" value="PHOSPHOACETYLGLUCOSAMINE MUTASE"/>
    <property type="match status" value="1"/>
</dbReference>
<accession>A0AAV8W2C3</accession>
<dbReference type="GO" id="GO:0000287">
    <property type="term" value="F:magnesium ion binding"/>
    <property type="evidence" value="ECO:0007669"/>
    <property type="project" value="InterPro"/>
</dbReference>
<comment type="catalytic activity">
    <reaction evidence="1">
        <text>N-acetyl-alpha-D-glucosamine 1-phosphate = N-acetyl-D-glucosamine 6-phosphate</text>
        <dbReference type="Rhea" id="RHEA:23804"/>
        <dbReference type="ChEBI" id="CHEBI:57513"/>
        <dbReference type="ChEBI" id="CHEBI:57776"/>
        <dbReference type="EC" id="5.4.2.3"/>
    </reaction>
</comment>